<evidence type="ECO:0000313" key="2">
    <source>
        <dbReference type="Proteomes" id="UP000620147"/>
    </source>
</evidence>
<proteinExistence type="predicted"/>
<accession>A0ABQ1E080</accession>
<reference evidence="1 2" key="1">
    <citation type="submission" date="2020-06" db="EMBL/GenBank/DDBJ databases">
        <title>Characterization of fructooligosaccharide metabolism and fructooligosaccharide-degrading enzymes in human commensal butyrate producers.</title>
        <authorList>
            <person name="Tanno H."/>
            <person name="Fujii T."/>
            <person name="Hirano K."/>
            <person name="Maeno S."/>
            <person name="Tonozuka T."/>
            <person name="Sakamoto M."/>
            <person name="Ohkuma M."/>
            <person name="Tochio T."/>
            <person name="Endo A."/>
        </authorList>
    </citation>
    <scope>NUCLEOTIDE SEQUENCE [LARGE SCALE GENOMIC DNA]</scope>
    <source>
        <strain evidence="1 2">JCM 31056</strain>
    </source>
</reference>
<gene>
    <name evidence="1" type="ORF">BUFA31_15210</name>
</gene>
<dbReference type="EMBL" id="BLYJ01000017">
    <property type="protein sequence ID" value="GFO88357.1"/>
    <property type="molecule type" value="Genomic_DNA"/>
</dbReference>
<keyword evidence="2" id="KW-1185">Reference proteome</keyword>
<sequence length="102" mass="12013">MQRFSGLEIKPYSQLTELPRVRIDRVRVEVQRTLFGEVEYHLVGTYGDEGRAYPICQPFTELPDVWERKEEIESAIFKARQEEQYARKRKDAGNLETPARPV</sequence>
<name>A0ABQ1E080_9FIRM</name>
<dbReference type="RefSeq" id="WP_188885721.1">
    <property type="nucleotide sequence ID" value="NZ_BLYJ01000017.1"/>
</dbReference>
<protein>
    <recommendedName>
        <fullName evidence="3">Large polyvalent protein associated domain-containing protein</fullName>
    </recommendedName>
</protein>
<comment type="caution">
    <text evidence="1">The sequence shown here is derived from an EMBL/GenBank/DDBJ whole genome shotgun (WGS) entry which is preliminary data.</text>
</comment>
<organism evidence="1 2">
    <name type="scientific">Butyricicoccus faecihominis</name>
    <dbReference type="NCBI Taxonomy" id="1712515"/>
    <lineage>
        <taxon>Bacteria</taxon>
        <taxon>Bacillati</taxon>
        <taxon>Bacillota</taxon>
        <taxon>Clostridia</taxon>
        <taxon>Eubacteriales</taxon>
        <taxon>Butyricicoccaceae</taxon>
        <taxon>Butyricicoccus</taxon>
    </lineage>
</organism>
<evidence type="ECO:0008006" key="3">
    <source>
        <dbReference type="Google" id="ProtNLM"/>
    </source>
</evidence>
<evidence type="ECO:0000313" key="1">
    <source>
        <dbReference type="EMBL" id="GFO88357.1"/>
    </source>
</evidence>
<dbReference type="Proteomes" id="UP000620147">
    <property type="component" value="Unassembled WGS sequence"/>
</dbReference>